<feature type="region of interest" description="Disordered" evidence="1">
    <location>
        <begin position="1"/>
        <end position="40"/>
    </location>
</feature>
<comment type="caution">
    <text evidence="2">The sequence shown here is derived from an EMBL/GenBank/DDBJ whole genome shotgun (WGS) entry which is preliminary data.</text>
</comment>
<evidence type="ECO:0000313" key="2">
    <source>
        <dbReference type="EMBL" id="VTT61344.1"/>
    </source>
</evidence>
<evidence type="ECO:0000256" key="1">
    <source>
        <dbReference type="SAM" id="MobiDB-lite"/>
    </source>
</evidence>
<reference evidence="2" key="1">
    <citation type="submission" date="2019-05" db="EMBL/GenBank/DDBJ databases">
        <authorList>
            <person name="Piombo E."/>
        </authorList>
    </citation>
    <scope>NUCLEOTIDE SEQUENCE</scope>
    <source>
        <strain evidence="2">C2S</strain>
    </source>
</reference>
<proteinExistence type="predicted"/>
<sequence>MTKGQRAKIPVKANKTFKKPRPKSKPKPKSQSHRLTTVEKPQEGQVCNIIQKALIVLHNAVCNKCKDISAEVQESCYRVGNFHTRVLDFTLEVGIDGQNVECMDWQWEPTIPVHLVRTVYEESCYPEGAVTRS</sequence>
<dbReference type="OrthoDB" id="5029193at2759"/>
<organism evidence="2 3">
    <name type="scientific">Fusarium fujikuroi</name>
    <name type="common">Bakanae and foot rot disease fungus</name>
    <name type="synonym">Gibberella fujikuroi</name>
    <dbReference type="NCBI Taxonomy" id="5127"/>
    <lineage>
        <taxon>Eukaryota</taxon>
        <taxon>Fungi</taxon>
        <taxon>Dikarya</taxon>
        <taxon>Ascomycota</taxon>
        <taxon>Pezizomycotina</taxon>
        <taxon>Sordariomycetes</taxon>
        <taxon>Hypocreomycetidae</taxon>
        <taxon>Hypocreales</taxon>
        <taxon>Nectriaceae</taxon>
        <taxon>Fusarium</taxon>
        <taxon>Fusarium fujikuroi species complex</taxon>
    </lineage>
</organism>
<protein>
    <submittedName>
        <fullName evidence="2">Uncharacterized protein</fullName>
    </submittedName>
</protein>
<gene>
    <name evidence="2" type="ORF">C2S_4463</name>
</gene>
<dbReference type="Proteomes" id="UP000760494">
    <property type="component" value="Unassembled WGS sequence"/>
</dbReference>
<name>A0A2H3SDH9_FUSFU</name>
<evidence type="ECO:0000313" key="3">
    <source>
        <dbReference type="Proteomes" id="UP000760494"/>
    </source>
</evidence>
<dbReference type="EMBL" id="CABFJX010000057">
    <property type="protein sequence ID" value="VTT61344.1"/>
    <property type="molecule type" value="Genomic_DNA"/>
</dbReference>
<dbReference type="AlphaFoldDB" id="A0A2H3SDH9"/>
<feature type="compositionally biased region" description="Basic residues" evidence="1">
    <location>
        <begin position="15"/>
        <end position="32"/>
    </location>
</feature>
<accession>A0A2H3SDH9</accession>